<name>A0A8H4KZ66_9HYPO</name>
<dbReference type="Proteomes" id="UP000554235">
    <property type="component" value="Unassembled WGS sequence"/>
</dbReference>
<evidence type="ECO:0000256" key="1">
    <source>
        <dbReference type="SAM" id="SignalP"/>
    </source>
</evidence>
<dbReference type="EMBL" id="JAADYS010002045">
    <property type="protein sequence ID" value="KAF4459982.1"/>
    <property type="molecule type" value="Genomic_DNA"/>
</dbReference>
<sequence>MKVSLFTTAFLIALPFTDAWSLKIYDKERYKVKIHDRSGTLSQPCKNLGKNVNKAQSMQWDHRNLATNCRIRLYDSGDCSGSPLGDSNYASWNLPAFSAKAKNKVNSYKINCRAN</sequence>
<reference evidence="2 3" key="1">
    <citation type="submission" date="2020-01" db="EMBL/GenBank/DDBJ databases">
        <title>Identification and distribution of gene clusters putatively required for synthesis of sphingolipid metabolism inhibitors in phylogenetically diverse species of the filamentous fungus Fusarium.</title>
        <authorList>
            <person name="Kim H.-S."/>
            <person name="Busman M."/>
            <person name="Brown D.W."/>
            <person name="Divon H."/>
            <person name="Uhlig S."/>
            <person name="Proctor R.H."/>
        </authorList>
    </citation>
    <scope>NUCLEOTIDE SEQUENCE [LARGE SCALE GENOMIC DNA]</scope>
    <source>
        <strain evidence="2 3">NRRL 20459</strain>
    </source>
</reference>
<feature type="chain" id="PRO_5034425682" evidence="1">
    <location>
        <begin position="20"/>
        <end position="115"/>
    </location>
</feature>
<dbReference type="AlphaFoldDB" id="A0A8H4KZ66"/>
<evidence type="ECO:0000313" key="3">
    <source>
        <dbReference type="Proteomes" id="UP000554235"/>
    </source>
</evidence>
<keyword evidence="3" id="KW-1185">Reference proteome</keyword>
<organism evidence="2 3">
    <name type="scientific">Fusarium albosuccineum</name>
    <dbReference type="NCBI Taxonomy" id="1237068"/>
    <lineage>
        <taxon>Eukaryota</taxon>
        <taxon>Fungi</taxon>
        <taxon>Dikarya</taxon>
        <taxon>Ascomycota</taxon>
        <taxon>Pezizomycotina</taxon>
        <taxon>Sordariomycetes</taxon>
        <taxon>Hypocreomycetidae</taxon>
        <taxon>Hypocreales</taxon>
        <taxon>Nectriaceae</taxon>
        <taxon>Fusarium</taxon>
        <taxon>Fusarium decemcellulare species complex</taxon>
    </lineage>
</organism>
<feature type="signal peptide" evidence="1">
    <location>
        <begin position="1"/>
        <end position="19"/>
    </location>
</feature>
<evidence type="ECO:0000313" key="2">
    <source>
        <dbReference type="EMBL" id="KAF4459982.1"/>
    </source>
</evidence>
<dbReference type="GO" id="GO:0016829">
    <property type="term" value="F:lyase activity"/>
    <property type="evidence" value="ECO:0007669"/>
    <property type="project" value="UniProtKB-KW"/>
</dbReference>
<gene>
    <name evidence="2" type="ORF">FALBO_13241</name>
</gene>
<accession>A0A8H4KZ66</accession>
<proteinExistence type="predicted"/>
<protein>
    <submittedName>
        <fullName evidence="2">Alginate lyase</fullName>
    </submittedName>
</protein>
<keyword evidence="1" id="KW-0732">Signal</keyword>
<keyword evidence="2" id="KW-0456">Lyase</keyword>
<dbReference type="OrthoDB" id="3766186at2759"/>
<comment type="caution">
    <text evidence="2">The sequence shown here is derived from an EMBL/GenBank/DDBJ whole genome shotgun (WGS) entry which is preliminary data.</text>
</comment>